<feature type="region of interest" description="Disordered" evidence="1">
    <location>
        <begin position="37"/>
        <end position="59"/>
    </location>
</feature>
<sequence length="133" mass="15131">MGVLHYHKGNYWFSYSACNEVSLRLNKKEMDIACRYSRRRRNEGNDGQHTAQDDEEDHQEIPAPQPLFEAPELNERDLCEGMEHLAKIRADAVSDISKGTVMSLRVPKISPESLGRGLGSVEKEREGEGEEEE</sequence>
<accession>A0AAP0HQK3</accession>
<organism evidence="2 3">
    <name type="scientific">Stephania yunnanensis</name>
    <dbReference type="NCBI Taxonomy" id="152371"/>
    <lineage>
        <taxon>Eukaryota</taxon>
        <taxon>Viridiplantae</taxon>
        <taxon>Streptophyta</taxon>
        <taxon>Embryophyta</taxon>
        <taxon>Tracheophyta</taxon>
        <taxon>Spermatophyta</taxon>
        <taxon>Magnoliopsida</taxon>
        <taxon>Ranunculales</taxon>
        <taxon>Menispermaceae</taxon>
        <taxon>Menispermoideae</taxon>
        <taxon>Cissampelideae</taxon>
        <taxon>Stephania</taxon>
    </lineage>
</organism>
<evidence type="ECO:0000256" key="1">
    <source>
        <dbReference type="SAM" id="MobiDB-lite"/>
    </source>
</evidence>
<name>A0AAP0HQK3_9MAGN</name>
<evidence type="ECO:0000313" key="3">
    <source>
        <dbReference type="Proteomes" id="UP001420932"/>
    </source>
</evidence>
<protein>
    <submittedName>
        <fullName evidence="2">Uncharacterized protein</fullName>
    </submittedName>
</protein>
<dbReference type="EMBL" id="JBBNAF010000012">
    <property type="protein sequence ID" value="KAK9092911.1"/>
    <property type="molecule type" value="Genomic_DNA"/>
</dbReference>
<dbReference type="Proteomes" id="UP001420932">
    <property type="component" value="Unassembled WGS sequence"/>
</dbReference>
<feature type="region of interest" description="Disordered" evidence="1">
    <location>
        <begin position="108"/>
        <end position="133"/>
    </location>
</feature>
<proteinExistence type="predicted"/>
<dbReference type="AlphaFoldDB" id="A0AAP0HQK3"/>
<evidence type="ECO:0000313" key="2">
    <source>
        <dbReference type="EMBL" id="KAK9092911.1"/>
    </source>
</evidence>
<keyword evidence="3" id="KW-1185">Reference proteome</keyword>
<reference evidence="2 3" key="1">
    <citation type="submission" date="2024-01" db="EMBL/GenBank/DDBJ databases">
        <title>Genome assemblies of Stephania.</title>
        <authorList>
            <person name="Yang L."/>
        </authorList>
    </citation>
    <scope>NUCLEOTIDE SEQUENCE [LARGE SCALE GENOMIC DNA]</scope>
    <source>
        <strain evidence="2">YNDBR</strain>
        <tissue evidence="2">Leaf</tissue>
    </source>
</reference>
<gene>
    <name evidence="2" type="ORF">Syun_027822</name>
</gene>
<comment type="caution">
    <text evidence="2">The sequence shown here is derived from an EMBL/GenBank/DDBJ whole genome shotgun (WGS) entry which is preliminary data.</text>
</comment>